<keyword evidence="2" id="KW-1185">Reference proteome</keyword>
<gene>
    <name evidence="1" type="ORF">ACFSM0_16605</name>
</gene>
<dbReference type="InterPro" id="IPR051082">
    <property type="entry name" value="Pentapeptide-BTB/POZ_domain"/>
</dbReference>
<accession>A0ABW5ACY3</accession>
<dbReference type="Proteomes" id="UP001597413">
    <property type="component" value="Unassembled WGS sequence"/>
</dbReference>
<dbReference type="SUPFAM" id="SSF52540">
    <property type="entry name" value="P-loop containing nucleoside triphosphate hydrolases"/>
    <property type="match status" value="1"/>
</dbReference>
<evidence type="ECO:0000313" key="1">
    <source>
        <dbReference type="EMBL" id="MFD2175716.1"/>
    </source>
</evidence>
<dbReference type="EMBL" id="JBHUIX010000019">
    <property type="protein sequence ID" value="MFD2175716.1"/>
    <property type="molecule type" value="Genomic_DNA"/>
</dbReference>
<dbReference type="Gene3D" id="2.160.20.80">
    <property type="entry name" value="E3 ubiquitin-protein ligase SopA"/>
    <property type="match status" value="1"/>
</dbReference>
<dbReference type="InterPro" id="IPR027417">
    <property type="entry name" value="P-loop_NTPase"/>
</dbReference>
<protein>
    <submittedName>
        <fullName evidence="1">Pentapeptide repeat-containing protein</fullName>
    </submittedName>
</protein>
<dbReference type="InterPro" id="IPR001646">
    <property type="entry name" value="5peptide_repeat"/>
</dbReference>
<proteinExistence type="predicted"/>
<organism evidence="1 2">
    <name type="scientific">Rhodobacter lacus</name>
    <dbReference type="NCBI Taxonomy" id="1641972"/>
    <lineage>
        <taxon>Bacteria</taxon>
        <taxon>Pseudomonadati</taxon>
        <taxon>Pseudomonadota</taxon>
        <taxon>Alphaproteobacteria</taxon>
        <taxon>Rhodobacterales</taxon>
        <taxon>Rhodobacter group</taxon>
        <taxon>Rhodobacter</taxon>
    </lineage>
</organism>
<dbReference type="PANTHER" id="PTHR14136">
    <property type="entry name" value="BTB_POZ DOMAIN-CONTAINING PROTEIN KCTD9"/>
    <property type="match status" value="1"/>
</dbReference>
<reference evidence="2" key="1">
    <citation type="journal article" date="2019" name="Int. J. Syst. Evol. Microbiol.">
        <title>The Global Catalogue of Microorganisms (GCM) 10K type strain sequencing project: providing services to taxonomists for standard genome sequencing and annotation.</title>
        <authorList>
            <consortium name="The Broad Institute Genomics Platform"/>
            <consortium name="The Broad Institute Genome Sequencing Center for Infectious Disease"/>
            <person name="Wu L."/>
            <person name="Ma J."/>
        </authorList>
    </citation>
    <scope>NUCLEOTIDE SEQUENCE [LARGE SCALE GENOMIC DNA]</scope>
    <source>
        <strain evidence="2">CCUG 55131</strain>
    </source>
</reference>
<sequence length="1006" mass="112179">MTIKFIPPERHRDYIGALTSVLSAAAGAYTLNPFSTSAQASNIWKAFKGVETATPENLAWVWLNATITHAANEFLAFIARENQLMPQARDGAVGAFLKAAIPEEITAKFNDGALRSPVTHEAFQPAREAVISFVLALTRITRFNEKTNQKERYAREFDRCLNRASAYVFSAHYDRLKPLEAAVIGPASEAMRREAAWARHYDWIHRKVDTEPVFSPDGTETPPLKPLYLRPRAYWHELLREDDEAEDKPRYRAHLGNLHQTLEDWLGTDSAKGMDALRLIAGGPGSGKSSFAKVFASETILRESHRVIFIELQYMPKIGGTLEEEIGKHLQTLPHGGAGFPGDAFEWAKSERSPLLLIFDGLDELSFQESERAGLTRNFVSNVQEMLRRQNSQGTWVRVIILGRYAAFSADMYKAPNQTHFLMNMAPIRALEEGDLELPLQNSSDGRRRDCEIRPLSFYAYDLTCDQRLLYWQNWCRARRVEAEPPEAITYDDLLDLNAEPLLLHLLIVSDFCGERWREAAENRNLVYEDILRKVYRRDKDQAKPKAAWGEAQFFALLEALGLAAWHGNGRAGKEAAFNDLRDLHARPVFNSAEATSAHGTMPSLPSLESLLLLTNARRAYVSEPGFEFIHKSFGEYLAARGLVSAATRLHKRHAPEGTKDYANSLALNWAELVRDAALTPEVIRFLYDETWRRGSSSKSNAEDLRFVKRTLEYILNWVQQHGFPLHKMEAIDDFRELETCQRCAEASMLAVASAIACASSSPEEHVTIEWNADGAFRFLERLHATYHGRNNRILSKIDLSGANLSGADLGSTEFSGANLSGADLRRANLIGANLFRADLSEAKLSGANLFRADLSEAKLSGANLFRVDFSEAKLSGADLSGADLSGANLSGADLRRADLSGADLSGADLRRADLSGADLKSADLANCIFAAMFVRSADFSFTNLSTAQVKSIFGVKQGFGRTILPEGLKPPKLWHVAQKAEEDTAELQQAFYDAAEAWRAKQRNE</sequence>
<dbReference type="SUPFAM" id="SSF141571">
    <property type="entry name" value="Pentapeptide repeat-like"/>
    <property type="match status" value="1"/>
</dbReference>
<dbReference type="RefSeq" id="WP_377393058.1">
    <property type="nucleotide sequence ID" value="NZ_JBHUIX010000019.1"/>
</dbReference>
<dbReference type="Gene3D" id="3.40.50.300">
    <property type="entry name" value="P-loop containing nucleotide triphosphate hydrolases"/>
    <property type="match status" value="1"/>
</dbReference>
<evidence type="ECO:0000313" key="2">
    <source>
        <dbReference type="Proteomes" id="UP001597413"/>
    </source>
</evidence>
<dbReference type="Pfam" id="PF00805">
    <property type="entry name" value="Pentapeptide"/>
    <property type="match status" value="2"/>
</dbReference>
<dbReference type="PANTHER" id="PTHR14136:SF17">
    <property type="entry name" value="BTB_POZ DOMAIN-CONTAINING PROTEIN KCTD9"/>
    <property type="match status" value="1"/>
</dbReference>
<name>A0ABW5ACY3_9RHOB</name>
<comment type="caution">
    <text evidence="1">The sequence shown here is derived from an EMBL/GenBank/DDBJ whole genome shotgun (WGS) entry which is preliminary data.</text>
</comment>